<accession>A0ABY8UJ11</accession>
<keyword evidence="6" id="KW-1185">Reference proteome</keyword>
<sequence length="384" mass="40360">MAPAAKQQAISMAAAEEQRQAYVQLLRTLLQDVVEVPADDAHPDCVFIEDTAVVVGKTAIIANIGATSRQGEEAPVASALQQRGYQLRHLQPPATLDGGDVLQLPGCSTILVGLSARTNAAAVQQMQRHLPQHVVHGVPVGYGLHLKPFDLGCGHCVCEQCFNTSKFALCVECRQPTNNPHLQYTLLRMLQPTSPTSFPIGCPTGCVIEEEADDAPGTPHPSAPVMEVEPWDPSDDSGSGSSSDASSRRWPHPGPSLLLAITSSCWRTWAAYSAAVAATIAQCQQLQAAAVAFLSQLLSRSCGLHNAGHLVGYCLATWLLGLLLYHWQLGLALLPVGGAALALLAFGGMAGSSGGCLLWPAKLAGAVLAGARLQVVFAPDRACC</sequence>
<dbReference type="PANTHER" id="PTHR12737">
    <property type="entry name" value="DIMETHYLARGININE DIMETHYLAMINOHYDROLASE"/>
    <property type="match status" value="1"/>
</dbReference>
<evidence type="ECO:0000256" key="3">
    <source>
        <dbReference type="SAM" id="MobiDB-lite"/>
    </source>
</evidence>
<keyword evidence="4" id="KW-0812">Transmembrane</keyword>
<dbReference type="SUPFAM" id="SSF55909">
    <property type="entry name" value="Pentein"/>
    <property type="match status" value="1"/>
</dbReference>
<evidence type="ECO:0000313" key="5">
    <source>
        <dbReference type="EMBL" id="WIA20297.1"/>
    </source>
</evidence>
<dbReference type="Gene3D" id="3.75.10.10">
    <property type="entry name" value="L-arginine/glycine Amidinotransferase, Chain A"/>
    <property type="match status" value="1"/>
</dbReference>
<feature type="transmembrane region" description="Helical" evidence="4">
    <location>
        <begin position="339"/>
        <end position="359"/>
    </location>
</feature>
<feature type="transmembrane region" description="Helical" evidence="4">
    <location>
        <begin position="310"/>
        <end position="327"/>
    </location>
</feature>
<evidence type="ECO:0008006" key="7">
    <source>
        <dbReference type="Google" id="ProtNLM"/>
    </source>
</evidence>
<keyword evidence="4" id="KW-0472">Membrane</keyword>
<proteinExistence type="inferred from homology"/>
<evidence type="ECO:0000256" key="2">
    <source>
        <dbReference type="ARBA" id="ARBA00022801"/>
    </source>
</evidence>
<dbReference type="PANTHER" id="PTHR12737:SF9">
    <property type="entry name" value="DIMETHYLARGININASE"/>
    <property type="match status" value="1"/>
</dbReference>
<evidence type="ECO:0000256" key="4">
    <source>
        <dbReference type="SAM" id="Phobius"/>
    </source>
</evidence>
<dbReference type="EMBL" id="CP126218">
    <property type="protein sequence ID" value="WIA20297.1"/>
    <property type="molecule type" value="Genomic_DNA"/>
</dbReference>
<dbReference type="InterPro" id="IPR033199">
    <property type="entry name" value="DDAH-like"/>
</dbReference>
<dbReference type="Pfam" id="PF19420">
    <property type="entry name" value="DDAH_eukar"/>
    <property type="match status" value="1"/>
</dbReference>
<protein>
    <recommendedName>
        <fullName evidence="7">Dimethylargininase</fullName>
    </recommendedName>
</protein>
<keyword evidence="4" id="KW-1133">Transmembrane helix</keyword>
<reference evidence="5 6" key="1">
    <citation type="submission" date="2023-05" db="EMBL/GenBank/DDBJ databases">
        <title>A 100% complete, gapless, phased diploid assembly of the Scenedesmus obliquus UTEX 3031 genome.</title>
        <authorList>
            <person name="Biondi T.C."/>
            <person name="Hanschen E.R."/>
            <person name="Kwon T."/>
            <person name="Eng W."/>
            <person name="Kruse C.P.S."/>
            <person name="Koehler S.I."/>
            <person name="Kunde Y."/>
            <person name="Gleasner C.D."/>
            <person name="You Mak K.T."/>
            <person name="Polle J."/>
            <person name="Hovde B.T."/>
            <person name="Starkenburg S.R."/>
        </authorList>
    </citation>
    <scope>NUCLEOTIDE SEQUENCE [LARGE SCALE GENOMIC DNA]</scope>
    <source>
        <strain evidence="5 6">DOE0152z</strain>
    </source>
</reference>
<keyword evidence="2" id="KW-0378">Hydrolase</keyword>
<name>A0ABY8UJ11_TETOB</name>
<feature type="compositionally biased region" description="Low complexity" evidence="3">
    <location>
        <begin position="236"/>
        <end position="245"/>
    </location>
</feature>
<evidence type="ECO:0000256" key="1">
    <source>
        <dbReference type="ARBA" id="ARBA00008532"/>
    </source>
</evidence>
<dbReference type="Proteomes" id="UP001244341">
    <property type="component" value="Chromosome 11b"/>
</dbReference>
<feature type="region of interest" description="Disordered" evidence="3">
    <location>
        <begin position="211"/>
        <end position="250"/>
    </location>
</feature>
<evidence type="ECO:0000313" key="6">
    <source>
        <dbReference type="Proteomes" id="UP001244341"/>
    </source>
</evidence>
<organism evidence="5 6">
    <name type="scientific">Tetradesmus obliquus</name>
    <name type="common">Green alga</name>
    <name type="synonym">Acutodesmus obliquus</name>
    <dbReference type="NCBI Taxonomy" id="3088"/>
    <lineage>
        <taxon>Eukaryota</taxon>
        <taxon>Viridiplantae</taxon>
        <taxon>Chlorophyta</taxon>
        <taxon>core chlorophytes</taxon>
        <taxon>Chlorophyceae</taxon>
        <taxon>CS clade</taxon>
        <taxon>Sphaeropleales</taxon>
        <taxon>Scenedesmaceae</taxon>
        <taxon>Tetradesmus</taxon>
    </lineage>
</organism>
<gene>
    <name evidence="5" type="ORF">OEZ85_006129</name>
</gene>
<comment type="similarity">
    <text evidence="1">Belongs to the DDAH family.</text>
</comment>